<feature type="domain" description="DUF11" evidence="4">
    <location>
        <begin position="1726"/>
        <end position="1840"/>
    </location>
</feature>
<evidence type="ECO:0000256" key="1">
    <source>
        <dbReference type="ARBA" id="ARBA00022729"/>
    </source>
</evidence>
<feature type="compositionally biased region" description="Acidic residues" evidence="2">
    <location>
        <begin position="1840"/>
        <end position="1852"/>
    </location>
</feature>
<dbReference type="InterPro" id="IPR014755">
    <property type="entry name" value="Cu-Rt/internalin_Ig-like"/>
</dbReference>
<keyword evidence="6" id="KW-1185">Reference proteome</keyword>
<protein>
    <submittedName>
        <fullName evidence="5">Conserved repeat domain-containing protein/gliding motility-associated C-terminal domain-containing protein</fullName>
    </submittedName>
</protein>
<feature type="compositionally biased region" description="Acidic residues" evidence="2">
    <location>
        <begin position="1976"/>
        <end position="1986"/>
    </location>
</feature>
<feature type="compositionally biased region" description="Polar residues" evidence="2">
    <location>
        <begin position="1825"/>
        <end position="1839"/>
    </location>
</feature>
<dbReference type="InterPro" id="IPR026341">
    <property type="entry name" value="T9SS_type_B"/>
</dbReference>
<dbReference type="PANTHER" id="PTHR34819:SF3">
    <property type="entry name" value="CELL SURFACE PROTEIN"/>
    <property type="match status" value="1"/>
</dbReference>
<feature type="signal peptide" evidence="3">
    <location>
        <begin position="1"/>
        <end position="42"/>
    </location>
</feature>
<evidence type="ECO:0000259" key="4">
    <source>
        <dbReference type="Pfam" id="PF01345"/>
    </source>
</evidence>
<feature type="compositionally biased region" description="Low complexity" evidence="2">
    <location>
        <begin position="2102"/>
        <end position="2112"/>
    </location>
</feature>
<gene>
    <name evidence="5" type="ORF">SAMN04488007_0792</name>
</gene>
<feature type="region of interest" description="Disordered" evidence="2">
    <location>
        <begin position="1825"/>
        <end position="1856"/>
    </location>
</feature>
<proteinExistence type="predicted"/>
<feature type="domain" description="DUF11" evidence="4">
    <location>
        <begin position="1997"/>
        <end position="2114"/>
    </location>
</feature>
<feature type="region of interest" description="Disordered" evidence="2">
    <location>
        <begin position="1960"/>
        <end position="1986"/>
    </location>
</feature>
<dbReference type="InterPro" id="IPR001434">
    <property type="entry name" value="OmcB-like_DUF11"/>
</dbReference>
<evidence type="ECO:0000313" key="6">
    <source>
        <dbReference type="Proteomes" id="UP000184314"/>
    </source>
</evidence>
<dbReference type="RefSeq" id="WP_073241440.1">
    <property type="nucleotide sequence ID" value="NZ_FQZX01000001.1"/>
</dbReference>
<feature type="domain" description="DUF11" evidence="4">
    <location>
        <begin position="1862"/>
        <end position="1976"/>
    </location>
</feature>
<feature type="compositionally biased region" description="Polar residues" evidence="2">
    <location>
        <begin position="1689"/>
        <end position="1703"/>
    </location>
</feature>
<sequence length="2353" mass="253515">MLVHQVKMAHFQTHTKFLHKLKKSSVLIAVLLFFTAVQSIQAQINNTDYRVEISSTNMGVCGGSNDGSSTVTITAKSTQLHTFKIIFDLPEGINYKTGTAVINNQTGSGDLLLSEFDITDLNQPTFQIERPSNANWQISDVVTITFEKTGDCDAVQFSYNGGLFKDVHTINYIQDTTAKTANNSDLTSNGYTLLKAYLAVNDITAVDAFVGDITNRNVVINNSGNGSISQFDHVVEISPGLQANYELSFNGTVLTPTISGNFYTYSINLNDAPFVGQIGDGDNLFENENITLVEKLVLTDCTDNQSTNHSPRWGCTVGTYCQIGASIPGFIGFNQEWSDISFQTISDPRPRWDAPVTYTYRLENNASAANAYNVNFNIGYTWDNRLSGIGFNPMFGDDNDTQRQLSNFRFTGGSAFTPQRWINTPSGSSKGLGSYLVGQDFFTTDPDGPGGLQDLDGDGLFDDLLPGDFTEINVDLSMLPDSPTCAPDKADYVNSHSLKMDAWAVNSCGGSNKSIREELQRHYVNRAALFNEDFPEDYDLDAEDGSVFNLSFIGNFIASEQSPTCNGIEMFSNDASTIYKAVLDVPNGVTLDVGADARYVQVGNQIIFTETQLADFEYNSYWLRIPINFELNIDCSTYSGPEELNLNYTTSYESSCYNTDLHCGSFNITTHCPNSCSAPMTTSFDADRTTTGWTDETMTTKVVLDPNVHATKYYMPKDEMAVSTSAVMQNSTQDNLSFEMRYITESGVSMQDIIAFTGGTITIHDLSTGSPQTFPITNTPVITTQGTNDNRFTLDLSTYQNLISPTYQYGEGLEADEISLNLTFQFKEDFPEEAFLYQFHTFQGRFFSLDGTGTEIDCGAYNERAHFFQNEINITADIDNKTEGCDEKWLYVGLAQASSVDDKFPDEFRPPLLWSSTTIEIPMGMHFNNLVSSYGYPSLMPENEDPTSWNNGLNYSVSGNIVTITPGPRFVHLDQGGNNYPSVSINLTATSATPALSSHNISVSYDEYAYADSPVTKTETDTKDFTYNQPVFFLTSDNPTEIGNSELEGFTVDICKQNSTEIANNWLRVDTGANYTITNAYLVNGGTETALTFTTEGDVTYIEFGDMEGGTWICRQIRFEGTYNSSSPIDLNISHNYDCIAYPTSYGGIPYFDEEVFTLNPVPAAIQLQILNQPNTTVDTCTDFNITLEARNAGEGDLISPIVNFDVPGDISALLINGLTIEFPRGSGNIETLTPTISGNNVSINLLDHSFIAAKNGIPGSLNAASIDEQIAVISLTLNAQCNYVSNTGTAYTITGNSPFGDPATGSGSRTSANPIILTGAEPPYSTNNSVSVSNTARLEGCEAETVSVNTIIIDGVSGNDDYVRVVLPDGIQYVTSSFTSTSALPLTFVSANTVGSHQEIELKLPQGATSADTLTYGFDISNQSNSCTGTADIDLTTYVTTNALSCMGVSCGTTKIATGNATIPIETFKSEIAVASPAPQATYVNNGTDYTYDLDFSIENIGAYTVASGATYAVYCTDASDNKSGTAIYTGSLDSEIISGSTINEIASFTTSDFCGAGGNLLIELEPSVGNCFCNTVSFLIASVDTSADLSLNKSVSDTNPNISDVITFTIDLANAGPNDATNVSVEDIVPVGYTVDIATISNSGTLSGNTITWNLATVTSGTTSLTYDVSVIAPTGATDEYKNIAQVTASDQTDPNSTPNNDDGDQSEDDEDSVDTVSVSTQADLSLDKSVSDTNPNISDVITFTIDLANAGPNDATNVSIEDVVPVGYTVDVATISDGGTLSGNTITWDLATVTSGTTSLTYDVSVNAPTGATDEYKNLAQVTASDQTDPNSTPNNDDGDQSEDDEDSVDTVSVSAQADLSLDKSVSDTNPDISDVITFTIDLANAGPNDATNVSIEDVVPVGYTVDVATISNSGTLSGNTITWNLATVTSGTTSLTYDVSVNAPTGATDEYKNIAQVTASDQTDPNSTPNNDDGDQSEDDEDSVDTISINNIDLSLNKTLASGSNPSPNINESITYEIVIANAGPENATGIVIEDYIPSGLILDVSSISNGGTFTNNTITWNIASLSVESITLSYSAMLDIPTGTENEYKNVAQVTQVDQPDSDSSVDNYNANTPNEDDESEYEVATPSIDISINKTVSSETAAIGDEIIFTVTASNIGSLEATNLSIEENIPNGFVLTAQSSDIGAYDSQTGFWDISVLLPGETAELLLTVTVQDADEYTNIARVDYVDQMDQNTTNDQDEATVTLNEPLEEECLVIFNEFSPNGDGSNEYFFIECIEDYPNNNLQVFNRWGTLVYETKGYKNDWDGTSQGRATVNGSEKLPVGTYYYILVPNEDINDAKTGWLYITR</sequence>
<dbReference type="Pfam" id="PF13585">
    <property type="entry name" value="CHU_C"/>
    <property type="match status" value="1"/>
</dbReference>
<dbReference type="Gene3D" id="2.60.40.3080">
    <property type="match status" value="1"/>
</dbReference>
<feature type="domain" description="DUF11" evidence="4">
    <location>
        <begin position="1590"/>
        <end position="1704"/>
    </location>
</feature>
<dbReference type="NCBIfam" id="TIGR04131">
    <property type="entry name" value="Bac_Flav_CTERM"/>
    <property type="match status" value="1"/>
</dbReference>
<feature type="region of interest" description="Disordered" evidence="2">
    <location>
        <begin position="1689"/>
        <end position="1723"/>
    </location>
</feature>
<keyword evidence="1 3" id="KW-0732">Signal</keyword>
<dbReference type="InterPro" id="IPR013783">
    <property type="entry name" value="Ig-like_fold"/>
</dbReference>
<dbReference type="InterPro" id="IPR051172">
    <property type="entry name" value="Chlamydia_OmcB"/>
</dbReference>
<name>A0A1M6KHS9_9FLAO</name>
<dbReference type="Gene3D" id="2.60.40.10">
    <property type="entry name" value="Immunoglobulins"/>
    <property type="match status" value="1"/>
</dbReference>
<evidence type="ECO:0000313" key="5">
    <source>
        <dbReference type="EMBL" id="SHJ58489.1"/>
    </source>
</evidence>
<reference evidence="6" key="1">
    <citation type="submission" date="2016-11" db="EMBL/GenBank/DDBJ databases">
        <authorList>
            <person name="Varghese N."/>
            <person name="Submissions S."/>
        </authorList>
    </citation>
    <scope>NUCLEOTIDE SEQUENCE [LARGE SCALE GENOMIC DNA]</scope>
    <source>
        <strain evidence="6">DSM 16478</strain>
    </source>
</reference>
<dbReference type="Gene3D" id="2.60.40.1220">
    <property type="match status" value="1"/>
</dbReference>
<feature type="compositionally biased region" description="Acidic residues" evidence="2">
    <location>
        <begin position="1704"/>
        <end position="1716"/>
    </location>
</feature>
<evidence type="ECO:0000256" key="2">
    <source>
        <dbReference type="SAM" id="MobiDB-lite"/>
    </source>
</evidence>
<organism evidence="5 6">
    <name type="scientific">Maribacter aquivivus</name>
    <dbReference type="NCBI Taxonomy" id="228958"/>
    <lineage>
        <taxon>Bacteria</taxon>
        <taxon>Pseudomonadati</taxon>
        <taxon>Bacteroidota</taxon>
        <taxon>Flavobacteriia</taxon>
        <taxon>Flavobacteriales</taxon>
        <taxon>Flavobacteriaceae</taxon>
        <taxon>Maribacter</taxon>
    </lineage>
</organism>
<dbReference type="OrthoDB" id="9805017at2"/>
<feature type="chain" id="PRO_5012861633" evidence="3">
    <location>
        <begin position="43"/>
        <end position="2353"/>
    </location>
</feature>
<dbReference type="Proteomes" id="UP000184314">
    <property type="component" value="Unassembled WGS sequence"/>
</dbReference>
<dbReference type="EMBL" id="FQZX01000001">
    <property type="protein sequence ID" value="SHJ58489.1"/>
    <property type="molecule type" value="Genomic_DNA"/>
</dbReference>
<feature type="compositionally biased region" description="Polar residues" evidence="2">
    <location>
        <begin position="1960"/>
        <end position="1975"/>
    </location>
</feature>
<dbReference type="Pfam" id="PF01345">
    <property type="entry name" value="DUF11"/>
    <property type="match status" value="5"/>
</dbReference>
<dbReference type="NCBIfam" id="TIGR01451">
    <property type="entry name" value="B_ant_repeat"/>
    <property type="match status" value="5"/>
</dbReference>
<accession>A0A1M6KHS9</accession>
<feature type="domain" description="DUF11" evidence="4">
    <location>
        <begin position="2135"/>
        <end position="2249"/>
    </location>
</feature>
<feature type="region of interest" description="Disordered" evidence="2">
    <location>
        <begin position="2102"/>
        <end position="2126"/>
    </location>
</feature>
<dbReference type="PANTHER" id="PTHR34819">
    <property type="entry name" value="LARGE CYSTEINE-RICH PERIPLASMIC PROTEIN OMCB"/>
    <property type="match status" value="1"/>
</dbReference>
<dbReference type="InterPro" id="IPR047589">
    <property type="entry name" value="DUF11_rpt"/>
</dbReference>
<dbReference type="STRING" id="228958.SAMN04488007_0792"/>
<evidence type="ECO:0000256" key="3">
    <source>
        <dbReference type="SAM" id="SignalP"/>
    </source>
</evidence>